<keyword evidence="8" id="KW-0479">Metal-binding</keyword>
<evidence type="ECO:0000256" key="11">
    <source>
        <dbReference type="ARBA" id="ARBA00024870"/>
    </source>
</evidence>
<comment type="similarity">
    <text evidence="4 14">Belongs to the transglutaminase-like superfamily. PNGase family.</text>
</comment>
<dbReference type="EC" id="3.5.1.52" evidence="5"/>
<comment type="catalytic activity">
    <reaction evidence="1">
        <text>Hydrolysis of an N(4)-(acetyl-beta-D-glucosaminyl)asparagine residue in which the glucosamine residue may be further glycosylated, to yield a (substituted) N-acetyl-beta-D-glucosaminylamine and a peptide containing an aspartate residue.</text>
        <dbReference type="EC" id="3.5.1.52"/>
    </reaction>
</comment>
<reference evidence="16" key="1">
    <citation type="submission" date="2014-12" db="EMBL/GenBank/DDBJ databases">
        <title>Insight into the proteome of Arion vulgaris.</title>
        <authorList>
            <person name="Aradska J."/>
            <person name="Bulat T."/>
            <person name="Smidak R."/>
            <person name="Sarate P."/>
            <person name="Gangsoo J."/>
            <person name="Sialana F."/>
            <person name="Bilban M."/>
            <person name="Lubec G."/>
        </authorList>
    </citation>
    <scope>NUCLEOTIDE SEQUENCE</scope>
    <source>
        <tissue evidence="16">Skin</tissue>
    </source>
</reference>
<feature type="domain" description="PAW" evidence="15">
    <location>
        <begin position="273"/>
        <end position="479"/>
    </location>
</feature>
<evidence type="ECO:0000256" key="6">
    <source>
        <dbReference type="ARBA" id="ARBA00018546"/>
    </source>
</evidence>
<dbReference type="FunFam" id="2.20.25.10:FF:000011">
    <property type="entry name" value="peptide-N(4)-(N-acetyl-beta- glucosaminyl)asparagine amidase"/>
    <property type="match status" value="1"/>
</dbReference>
<dbReference type="GO" id="GO:0000224">
    <property type="term" value="F:peptide-N4-(N-acetyl-beta-glucosaminyl)asparagine amidase activity"/>
    <property type="evidence" value="ECO:0007669"/>
    <property type="project" value="UniProtKB-EC"/>
</dbReference>
<evidence type="ECO:0000256" key="14">
    <source>
        <dbReference type="PROSITE-ProRule" id="PRU00731"/>
    </source>
</evidence>
<dbReference type="InterPro" id="IPR038680">
    <property type="entry name" value="PAW_sf"/>
</dbReference>
<keyword evidence="10" id="KW-0862">Zinc</keyword>
<dbReference type="PANTHER" id="PTHR12143">
    <property type="entry name" value="PEPTIDE N-GLYCANASE PNGASE -RELATED"/>
    <property type="match status" value="1"/>
</dbReference>
<dbReference type="InterPro" id="IPR038765">
    <property type="entry name" value="Papain-like_cys_pep_sf"/>
</dbReference>
<keyword evidence="7" id="KW-0963">Cytoplasm</keyword>
<evidence type="ECO:0000256" key="5">
    <source>
        <dbReference type="ARBA" id="ARBA00012158"/>
    </source>
</evidence>
<evidence type="ECO:0000256" key="13">
    <source>
        <dbReference type="ARBA" id="ARBA00032901"/>
    </source>
</evidence>
<dbReference type="SUPFAM" id="SSF49785">
    <property type="entry name" value="Galactose-binding domain-like"/>
    <property type="match status" value="1"/>
</dbReference>
<comment type="function">
    <text evidence="11">Specifically deglycosylates the denatured form of N-linked glycoproteins in the cytoplasm and assists their proteasome-mediated degradation. Cleaves the beta-aspartyl-glucosamine (GlcNAc) of the glycan and the amide side chain of Asn, converting Asn to Asp. Prefers proteins containing high-mannose over those bearing complex type oligosaccharides. Can recognize misfolded proteins in the endoplasmic reticulum that are exported to the cytosol to be destroyed and deglycosylate them, while it has no activity toward native proteins. Deglycosylation is a prerequisite for subsequent proteasome-mediated degradation of some, but not all, misfolded glycoproteins.</text>
</comment>
<proteinExistence type="inferred from homology"/>
<dbReference type="FunFam" id="2.60.120.1020:FF:000001">
    <property type="entry name" value="Peptide-N(4)-(N-acetyl-beta-glucosaminyl)asparagine amidase"/>
    <property type="match status" value="1"/>
</dbReference>
<dbReference type="GO" id="GO:0005634">
    <property type="term" value="C:nucleus"/>
    <property type="evidence" value="ECO:0007669"/>
    <property type="project" value="TreeGrafter"/>
</dbReference>
<dbReference type="SUPFAM" id="SSF54001">
    <property type="entry name" value="Cysteine proteinases"/>
    <property type="match status" value="1"/>
</dbReference>
<evidence type="ECO:0000256" key="8">
    <source>
        <dbReference type="ARBA" id="ARBA00022723"/>
    </source>
</evidence>
<dbReference type="InterPro" id="IPR008979">
    <property type="entry name" value="Galactose-bd-like_sf"/>
</dbReference>
<dbReference type="PROSITE" id="PS51398">
    <property type="entry name" value="PAW"/>
    <property type="match status" value="1"/>
</dbReference>
<dbReference type="GO" id="GO:0046872">
    <property type="term" value="F:metal ion binding"/>
    <property type="evidence" value="ECO:0007669"/>
    <property type="project" value="UniProtKB-KW"/>
</dbReference>
<dbReference type="InterPro" id="IPR002931">
    <property type="entry name" value="Transglutaminase-like"/>
</dbReference>
<protein>
    <recommendedName>
        <fullName evidence="6">Peptide-N(4)-(N-acetyl-beta-glucosaminyl)asparagine amidase</fullName>
        <ecNumber evidence="5">3.5.1.52</ecNumber>
    </recommendedName>
    <alternativeName>
        <fullName evidence="12">N-glycanase 1</fullName>
    </alternativeName>
    <alternativeName>
        <fullName evidence="13">Peptide:N-glycanase</fullName>
    </alternativeName>
</protein>
<dbReference type="GO" id="GO:0005829">
    <property type="term" value="C:cytosol"/>
    <property type="evidence" value="ECO:0007669"/>
    <property type="project" value="TreeGrafter"/>
</dbReference>
<comment type="cofactor">
    <cofactor evidence="2">
        <name>Zn(2+)</name>
        <dbReference type="ChEBI" id="CHEBI:29105"/>
    </cofactor>
</comment>
<dbReference type="Pfam" id="PF04721">
    <property type="entry name" value="PAW"/>
    <property type="match status" value="1"/>
</dbReference>
<evidence type="ECO:0000256" key="2">
    <source>
        <dbReference type="ARBA" id="ARBA00001947"/>
    </source>
</evidence>
<evidence type="ECO:0000256" key="1">
    <source>
        <dbReference type="ARBA" id="ARBA00001650"/>
    </source>
</evidence>
<keyword evidence="9" id="KW-0378">Hydrolase</keyword>
<evidence type="ECO:0000313" key="16">
    <source>
        <dbReference type="EMBL" id="CEK70718.1"/>
    </source>
</evidence>
<dbReference type="PANTHER" id="PTHR12143:SF19">
    <property type="entry name" value="PEPTIDE-N(4)-(N-ACETYL-BETA-GLUCOSAMINYL)ASPARAGINE AMIDASE"/>
    <property type="match status" value="1"/>
</dbReference>
<dbReference type="GO" id="GO:0006516">
    <property type="term" value="P:glycoprotein catabolic process"/>
    <property type="evidence" value="ECO:0007669"/>
    <property type="project" value="InterPro"/>
</dbReference>
<name>A0A0B6ZQ65_9EUPU</name>
<evidence type="ECO:0000259" key="15">
    <source>
        <dbReference type="PROSITE" id="PS51398"/>
    </source>
</evidence>
<comment type="subcellular location">
    <subcellularLocation>
        <location evidence="3">Cytoplasm</location>
    </subcellularLocation>
</comment>
<gene>
    <name evidence="16" type="primary">ORF75353</name>
</gene>
<dbReference type="InterPro" id="IPR006588">
    <property type="entry name" value="Peptide_N_glycanase_PAW_dom"/>
</dbReference>
<dbReference type="Pfam" id="PF01841">
    <property type="entry name" value="Transglut_core"/>
    <property type="match status" value="1"/>
</dbReference>
<accession>A0A0B6ZQ65</accession>
<dbReference type="Gene3D" id="2.20.25.10">
    <property type="match status" value="1"/>
</dbReference>
<evidence type="ECO:0000256" key="10">
    <source>
        <dbReference type="ARBA" id="ARBA00022833"/>
    </source>
</evidence>
<evidence type="ECO:0000256" key="9">
    <source>
        <dbReference type="ARBA" id="ARBA00022801"/>
    </source>
</evidence>
<dbReference type="InterPro" id="IPR050883">
    <property type="entry name" value="PNGase"/>
</dbReference>
<evidence type="ECO:0000256" key="7">
    <source>
        <dbReference type="ARBA" id="ARBA00022490"/>
    </source>
</evidence>
<sequence length="479" mass="55218">MRRVLHYENPSAKHKARNVIPIDSLQLEAKKNSDSNAGSHPKLDIKDYLLLALLSWFKKSFFQWVDTLPCSLCQGSTRNAGSLSPSADDLRWGTSTVEAHKCISCAHVNRFPRYTNADKLLETRRGRCGEWADCFTLCCRALDFEARYVMDWTDHVWTEVFSESQARWLHCDPCENVCDKPLLYESGWGKKLTYVIAVSCDEIQDVTWRYSAKHNEVLSRRSLCREPWLCRTIHKLWKQKLATLTQQRQQQLWHRLICELTEFVTVQNGNSENLPGRSTGSLSWREARGELGSGAVAKPVAQKNFVFCPTEAERECELIYVTYNCALDRYIRKSAKNEEYRSWGTCVYSTDHIFRKEELDWKMVYLAREEGSTSAEVIWKFDLSDTDLRISKMELKAQTAVYESGSITWKICAGDNCFVQTGASLQQFKSFDLRGCQSLSVTAVMQGGKGELAWQHTQLFRQSLEDVDNYPFEIKLFLN</sequence>
<evidence type="ECO:0000256" key="3">
    <source>
        <dbReference type="ARBA" id="ARBA00004496"/>
    </source>
</evidence>
<dbReference type="Gene3D" id="2.60.120.1020">
    <property type="entry name" value="Peptide N glycanase, PAW domain"/>
    <property type="match status" value="1"/>
</dbReference>
<dbReference type="AlphaFoldDB" id="A0A0B6ZQ65"/>
<dbReference type="SMART" id="SM00460">
    <property type="entry name" value="TGc"/>
    <property type="match status" value="1"/>
</dbReference>
<dbReference type="EMBL" id="HACG01023853">
    <property type="protein sequence ID" value="CEK70718.1"/>
    <property type="molecule type" value="Transcribed_RNA"/>
</dbReference>
<evidence type="ECO:0000256" key="4">
    <source>
        <dbReference type="ARBA" id="ARBA00009390"/>
    </source>
</evidence>
<dbReference type="SMART" id="SM00613">
    <property type="entry name" value="PAW"/>
    <property type="match status" value="1"/>
</dbReference>
<dbReference type="Gene3D" id="3.10.620.30">
    <property type="match status" value="1"/>
</dbReference>
<evidence type="ECO:0000256" key="12">
    <source>
        <dbReference type="ARBA" id="ARBA00029604"/>
    </source>
</evidence>
<organism evidence="16">
    <name type="scientific">Arion vulgaris</name>
    <dbReference type="NCBI Taxonomy" id="1028688"/>
    <lineage>
        <taxon>Eukaryota</taxon>
        <taxon>Metazoa</taxon>
        <taxon>Spiralia</taxon>
        <taxon>Lophotrochozoa</taxon>
        <taxon>Mollusca</taxon>
        <taxon>Gastropoda</taxon>
        <taxon>Heterobranchia</taxon>
        <taxon>Euthyneura</taxon>
        <taxon>Panpulmonata</taxon>
        <taxon>Eupulmonata</taxon>
        <taxon>Stylommatophora</taxon>
        <taxon>Helicina</taxon>
        <taxon>Arionoidea</taxon>
        <taxon>Arionidae</taxon>
        <taxon>Arion</taxon>
    </lineage>
</organism>